<keyword evidence="3" id="KW-1185">Reference proteome</keyword>
<proteinExistence type="predicted"/>
<feature type="compositionally biased region" description="Gly residues" evidence="1">
    <location>
        <begin position="28"/>
        <end position="37"/>
    </location>
</feature>
<gene>
    <name evidence="2" type="ORF">F0562_025480</name>
</gene>
<sequence>MTVAYDLEDGEVFACTPRVAAHDFSGGRKMGGPGRGEAGARAEHAGGHLSYPPPHQPSPNAERRRAQVLLDRMPVNAVLHQNTQVVELVRSFDASYPSTPMAGSRDIQKTAQPTAITSNANAPSSTVTNQKAYNLAGTPLTIAQCSEWGPHSTPSVPSASHETATSLTLPVIKYIHSGPHQLSPSNPIVADRTAYPSISMAGNSSNQIAAPPMANPIVADIVAYPSILTVGTSERDPHPTPYVSHETTEIQSYPTGAQSIDPQRGGGPPLLTPLFS</sequence>
<dbReference type="Proteomes" id="UP000325577">
    <property type="component" value="Linkage Group LG14"/>
</dbReference>
<protein>
    <submittedName>
        <fullName evidence="2">Uncharacterized protein</fullName>
    </submittedName>
</protein>
<dbReference type="AlphaFoldDB" id="A0A5J5B832"/>
<reference evidence="2 3" key="1">
    <citation type="submission" date="2019-09" db="EMBL/GenBank/DDBJ databases">
        <title>A chromosome-level genome assembly of the Chinese tupelo Nyssa sinensis.</title>
        <authorList>
            <person name="Yang X."/>
            <person name="Kang M."/>
            <person name="Yang Y."/>
            <person name="Xiong H."/>
            <person name="Wang M."/>
            <person name="Zhang Z."/>
            <person name="Wang Z."/>
            <person name="Wu H."/>
            <person name="Ma T."/>
            <person name="Liu J."/>
            <person name="Xi Z."/>
        </authorList>
    </citation>
    <scope>NUCLEOTIDE SEQUENCE [LARGE SCALE GENOMIC DNA]</scope>
    <source>
        <strain evidence="2">J267</strain>
        <tissue evidence="2">Leaf</tissue>
    </source>
</reference>
<feature type="region of interest" description="Disordered" evidence="1">
    <location>
        <begin position="232"/>
        <end position="276"/>
    </location>
</feature>
<name>A0A5J5B832_9ASTE</name>
<accession>A0A5J5B832</accession>
<feature type="region of interest" description="Disordered" evidence="1">
    <location>
        <begin position="23"/>
        <end position="62"/>
    </location>
</feature>
<evidence type="ECO:0000313" key="2">
    <source>
        <dbReference type="EMBL" id="KAA8538788.1"/>
    </source>
</evidence>
<dbReference type="EMBL" id="CM018037">
    <property type="protein sequence ID" value="KAA8538788.1"/>
    <property type="molecule type" value="Genomic_DNA"/>
</dbReference>
<organism evidence="2 3">
    <name type="scientific">Nyssa sinensis</name>
    <dbReference type="NCBI Taxonomy" id="561372"/>
    <lineage>
        <taxon>Eukaryota</taxon>
        <taxon>Viridiplantae</taxon>
        <taxon>Streptophyta</taxon>
        <taxon>Embryophyta</taxon>
        <taxon>Tracheophyta</taxon>
        <taxon>Spermatophyta</taxon>
        <taxon>Magnoliopsida</taxon>
        <taxon>eudicotyledons</taxon>
        <taxon>Gunneridae</taxon>
        <taxon>Pentapetalae</taxon>
        <taxon>asterids</taxon>
        <taxon>Cornales</taxon>
        <taxon>Nyssaceae</taxon>
        <taxon>Nyssa</taxon>
    </lineage>
</organism>
<evidence type="ECO:0000313" key="3">
    <source>
        <dbReference type="Proteomes" id="UP000325577"/>
    </source>
</evidence>
<feature type="compositionally biased region" description="Polar residues" evidence="1">
    <location>
        <begin position="249"/>
        <end position="261"/>
    </location>
</feature>
<evidence type="ECO:0000256" key="1">
    <source>
        <dbReference type="SAM" id="MobiDB-lite"/>
    </source>
</evidence>